<comment type="subcellular location">
    <subcellularLocation>
        <location evidence="1">Secreted</location>
        <location evidence="1">Extracellular space</location>
    </subcellularLocation>
</comment>
<dbReference type="Pfam" id="PF00089">
    <property type="entry name" value="Trypsin"/>
    <property type="match status" value="1"/>
</dbReference>
<dbReference type="EC" id="3.4.21.1" evidence="9"/>
<evidence type="ECO:0000313" key="11">
    <source>
        <dbReference type="Proteomes" id="UP000504632"/>
    </source>
</evidence>
<dbReference type="PRINTS" id="PR00722">
    <property type="entry name" value="CHYMOTRYPSIN"/>
</dbReference>
<dbReference type="GO" id="GO:0004252">
    <property type="term" value="F:serine-type endopeptidase activity"/>
    <property type="evidence" value="ECO:0007669"/>
    <property type="project" value="UniProtKB-EC"/>
</dbReference>
<dbReference type="AlphaFoldDB" id="A0A6J2WZW2"/>
<dbReference type="Gene3D" id="2.40.10.10">
    <property type="entry name" value="Trypsin-like serine proteases"/>
    <property type="match status" value="1"/>
</dbReference>
<evidence type="ECO:0000256" key="2">
    <source>
        <dbReference type="ARBA" id="ARBA00022670"/>
    </source>
</evidence>
<dbReference type="GO" id="GO:0006508">
    <property type="term" value="P:proteolysis"/>
    <property type="evidence" value="ECO:0007669"/>
    <property type="project" value="UniProtKB-KW"/>
</dbReference>
<dbReference type="Proteomes" id="UP000504632">
    <property type="component" value="Chromosome 16"/>
</dbReference>
<evidence type="ECO:0000256" key="7">
    <source>
        <dbReference type="ARBA" id="ARBA00023157"/>
    </source>
</evidence>
<protein>
    <recommendedName>
        <fullName evidence="9">chymotrypsin</fullName>
        <ecNumber evidence="9">3.4.21.1</ecNumber>
    </recommendedName>
</protein>
<evidence type="ECO:0000259" key="10">
    <source>
        <dbReference type="PROSITE" id="PS50240"/>
    </source>
</evidence>
<dbReference type="SMART" id="SM00020">
    <property type="entry name" value="Tryp_SPc"/>
    <property type="match status" value="1"/>
</dbReference>
<keyword evidence="5" id="KW-0378">Hydrolase</keyword>
<evidence type="ECO:0000256" key="5">
    <source>
        <dbReference type="ARBA" id="ARBA00022801"/>
    </source>
</evidence>
<dbReference type="InterPro" id="IPR001314">
    <property type="entry name" value="Peptidase_S1A"/>
</dbReference>
<organism evidence="11 12">
    <name type="scientific">Chanos chanos</name>
    <name type="common">Milkfish</name>
    <name type="synonym">Mugil chanos</name>
    <dbReference type="NCBI Taxonomy" id="29144"/>
    <lineage>
        <taxon>Eukaryota</taxon>
        <taxon>Metazoa</taxon>
        <taxon>Chordata</taxon>
        <taxon>Craniata</taxon>
        <taxon>Vertebrata</taxon>
        <taxon>Euteleostomi</taxon>
        <taxon>Actinopterygii</taxon>
        <taxon>Neopterygii</taxon>
        <taxon>Teleostei</taxon>
        <taxon>Ostariophysi</taxon>
        <taxon>Gonorynchiformes</taxon>
        <taxon>Chanidae</taxon>
        <taxon>Chanos</taxon>
    </lineage>
</organism>
<proteinExistence type="predicted"/>
<evidence type="ECO:0000256" key="1">
    <source>
        <dbReference type="ARBA" id="ARBA00004239"/>
    </source>
</evidence>
<keyword evidence="6" id="KW-0720">Serine protease</keyword>
<dbReference type="GeneID" id="115829796"/>
<dbReference type="InParanoid" id="A0A6J2WZW2"/>
<dbReference type="PROSITE" id="PS50240">
    <property type="entry name" value="TRYPSIN_DOM"/>
    <property type="match status" value="1"/>
</dbReference>
<accession>A0A6J2WZW2</accession>
<evidence type="ECO:0000256" key="4">
    <source>
        <dbReference type="ARBA" id="ARBA00022757"/>
    </source>
</evidence>
<dbReference type="PANTHER" id="PTHR24253">
    <property type="entry name" value="TRANSMEMBRANE PROTEASE SERINE"/>
    <property type="match status" value="1"/>
</dbReference>
<dbReference type="OrthoDB" id="10002959at2759"/>
<gene>
    <name evidence="12" type="primary">LOC115829796</name>
</gene>
<evidence type="ECO:0000256" key="6">
    <source>
        <dbReference type="ARBA" id="ARBA00022825"/>
    </source>
</evidence>
<evidence type="ECO:0000256" key="8">
    <source>
        <dbReference type="ARBA" id="ARBA00023180"/>
    </source>
</evidence>
<keyword evidence="3" id="KW-0732">Signal</keyword>
<keyword evidence="2" id="KW-0645">Protease</keyword>
<dbReference type="GO" id="GO:0007586">
    <property type="term" value="P:digestion"/>
    <property type="evidence" value="ECO:0007669"/>
    <property type="project" value="UniProtKB-KW"/>
</dbReference>
<dbReference type="SUPFAM" id="SSF50494">
    <property type="entry name" value="Trypsin-like serine proteases"/>
    <property type="match status" value="1"/>
</dbReference>
<feature type="non-terminal residue" evidence="12">
    <location>
        <position position="1"/>
    </location>
</feature>
<dbReference type="InterPro" id="IPR009003">
    <property type="entry name" value="Peptidase_S1_PA"/>
</dbReference>
<dbReference type="FunFam" id="2.40.10.10:FF:000181">
    <property type="entry name" value="Chymotrypsinogen A"/>
    <property type="match status" value="1"/>
</dbReference>
<keyword evidence="8" id="KW-0325">Glycoprotein</keyword>
<keyword evidence="4" id="KW-0222">Digestion</keyword>
<sequence>TSVCGLAPLNTRAVGVQDAPAGAWPWQVTVQTTSLFGGHFCGGTLINKDWVLSASRCFRFYTASDIIVYLGRRNQQESDPNEVSRGVSQIIIHPDFNSATSENDIALLRLSSSVNFTDYIKPVCLAAENSTFYNGTDSWVTGWILIEELGKIM</sequence>
<dbReference type="CDD" id="cd00190">
    <property type="entry name" value="Tryp_SPc"/>
    <property type="match status" value="1"/>
</dbReference>
<dbReference type="RefSeq" id="XP_030649819.1">
    <property type="nucleotide sequence ID" value="XM_030793959.1"/>
</dbReference>
<dbReference type="PANTHER" id="PTHR24253:SF144">
    <property type="entry name" value="CHYMOTRYPSIN-LIKE PROTEASE CTRL-1-RELATED"/>
    <property type="match status" value="1"/>
</dbReference>
<evidence type="ECO:0000256" key="3">
    <source>
        <dbReference type="ARBA" id="ARBA00022729"/>
    </source>
</evidence>
<feature type="domain" description="Peptidase S1" evidence="10">
    <location>
        <begin position="13"/>
        <end position="143"/>
    </location>
</feature>
<dbReference type="InterPro" id="IPR001254">
    <property type="entry name" value="Trypsin_dom"/>
</dbReference>
<dbReference type="GO" id="GO:0005576">
    <property type="term" value="C:extracellular region"/>
    <property type="evidence" value="ECO:0007669"/>
    <property type="project" value="UniProtKB-SubCell"/>
</dbReference>
<reference evidence="12" key="1">
    <citation type="submission" date="2025-08" db="UniProtKB">
        <authorList>
            <consortium name="RefSeq"/>
        </authorList>
    </citation>
    <scope>IDENTIFICATION</scope>
</reference>
<keyword evidence="11" id="KW-1185">Reference proteome</keyword>
<keyword evidence="7" id="KW-1015">Disulfide bond</keyword>
<evidence type="ECO:0000313" key="12">
    <source>
        <dbReference type="RefSeq" id="XP_030649819.1"/>
    </source>
</evidence>
<dbReference type="InterPro" id="IPR043504">
    <property type="entry name" value="Peptidase_S1_PA_chymotrypsin"/>
</dbReference>
<name>A0A6J2WZW2_CHACN</name>
<evidence type="ECO:0000256" key="9">
    <source>
        <dbReference type="ARBA" id="ARBA00044036"/>
    </source>
</evidence>